<dbReference type="PANTHER" id="PTHR43531">
    <property type="entry name" value="PROTEIN ICFG"/>
    <property type="match status" value="1"/>
</dbReference>
<feature type="domain" description="PAS" evidence="7">
    <location>
        <begin position="545"/>
        <end position="601"/>
    </location>
</feature>
<dbReference type="Pfam" id="PF08447">
    <property type="entry name" value="PAS_3"/>
    <property type="match status" value="3"/>
</dbReference>
<evidence type="ECO:0000256" key="1">
    <source>
        <dbReference type="ARBA" id="ARBA00004370"/>
    </source>
</evidence>
<sequence length="999" mass="107006">MKINLPVTSTEIQFDDDQFMLTRTNLKGIITYANKDFIQTSGFSASELVGSSHNIVRHPDMPGEAFADMWRSLKAGKPWAGLVKNRTKQGDFYWVVANITPVTENDQVVGYLSARRKPTREQINEAATAYQLFKTGQASGLAIVDGKVVKESPFRSCVRLLGNITLRQRLMGMVVLAIACLAGLAGAGAAGVFTFAPVMAYAGAGLAILAIMGSGLLVSRSITRPLASTMGAVRAITLGNYTTCIDAQGSNELGEVLQALKKMQTLLSVNENTLKESAVETRQQAALFENELAAIQRSTGAIEFSLDGTVMAVNDIFLSVLGYTRSELLGMSHHQLVEPAFVDSGAYQAFWQRLNCGESIKGEFLRIGKDGREIWLDATYNPILDADGKPYKVVKYATDITEQKLKNADFESQITAIGKSQGVIEIGLDGTVLKVNQTYLDMLDYTESELVGHSMTKVLDPAFVGSAACTALWNKLVNGGSDMGQYKRIARDGREVWIQASYHPIYDLKGQPCKIVNYTMDITESRLIAADNAGQISGIHQSQGVVAFTLDGTILSANALFLKVSGYAEDEIAGKNHGMLVEASYRSSMEYQAFWNALRRGEAQAGQVKRVRKDGTTMWLQALYNPILDMNGQPFKVVSYVTDITTQHESALALTSAVEETRAMIEAAKAGDLSNRVSIAGKTGDIAALCDGVNALMDKMAEVILQVREASATINTAASEISGGNNDLSSRTEQQASSLEQTAASMEELASTVKQNADHAKQASQLAASASEVALKGGAVVDEVVATMHAINESAKRIEAIISVIDGIAFQTNILALNAAVEAARAGEQGRGFSVVAAEVRNLAQRSASAAKEIKGLIDDSASKTAQGSQLVGQAGRTMNEVVTAVQQVTGIMSEIAAASVEQSTGISQVNQAVMSMDDVTQQNAALVEQAAAASESLVEQAETLVRAVNAFRLGNEREADRHATVSHIHAYSHQSPASKVPGLQAHAPFKTQFRTGTH</sequence>
<dbReference type="InterPro" id="IPR013655">
    <property type="entry name" value="PAS_fold_3"/>
</dbReference>
<dbReference type="PROSITE" id="PS50113">
    <property type="entry name" value="PAC"/>
    <property type="match status" value="3"/>
</dbReference>
<keyword evidence="5" id="KW-1133">Transmembrane helix</keyword>
<evidence type="ECO:0000259" key="8">
    <source>
        <dbReference type="PROSITE" id="PS50113"/>
    </source>
</evidence>
<dbReference type="Pfam" id="PF00015">
    <property type="entry name" value="MCPsignal"/>
    <property type="match status" value="1"/>
</dbReference>
<accession>A0A1G8Z919</accession>
<feature type="domain" description="PAS" evidence="7">
    <location>
        <begin position="423"/>
        <end position="461"/>
    </location>
</feature>
<dbReference type="InterPro" id="IPR035965">
    <property type="entry name" value="PAS-like_dom_sf"/>
</dbReference>
<dbReference type="PROSITE" id="PS50885">
    <property type="entry name" value="HAMP"/>
    <property type="match status" value="2"/>
</dbReference>
<dbReference type="SMART" id="SM00091">
    <property type="entry name" value="PAS"/>
    <property type="match status" value="4"/>
</dbReference>
<dbReference type="EMBL" id="FNFX01000001">
    <property type="protein sequence ID" value="SDK11572.1"/>
    <property type="molecule type" value="Genomic_DNA"/>
</dbReference>
<feature type="transmembrane region" description="Helical" evidence="5">
    <location>
        <begin position="170"/>
        <end position="193"/>
    </location>
</feature>
<dbReference type="InterPro" id="IPR004089">
    <property type="entry name" value="MCPsignal_dom"/>
</dbReference>
<organism evidence="10 11">
    <name type="scientific">Methylophilus rhizosphaerae</name>
    <dbReference type="NCBI Taxonomy" id="492660"/>
    <lineage>
        <taxon>Bacteria</taxon>
        <taxon>Pseudomonadati</taxon>
        <taxon>Pseudomonadota</taxon>
        <taxon>Betaproteobacteria</taxon>
        <taxon>Nitrosomonadales</taxon>
        <taxon>Methylophilaceae</taxon>
        <taxon>Methylophilus</taxon>
    </lineage>
</organism>
<feature type="domain" description="PAS" evidence="7">
    <location>
        <begin position="305"/>
        <end position="339"/>
    </location>
</feature>
<comment type="subcellular location">
    <subcellularLocation>
        <location evidence="1">Membrane</location>
    </subcellularLocation>
</comment>
<evidence type="ECO:0000313" key="10">
    <source>
        <dbReference type="EMBL" id="SDK11572.1"/>
    </source>
</evidence>
<keyword evidence="4" id="KW-0807">Transducer</keyword>
<dbReference type="GO" id="GO:0006935">
    <property type="term" value="P:chemotaxis"/>
    <property type="evidence" value="ECO:0007669"/>
    <property type="project" value="TreeGrafter"/>
</dbReference>
<evidence type="ECO:0000256" key="3">
    <source>
        <dbReference type="ARBA" id="ARBA00029447"/>
    </source>
</evidence>
<dbReference type="GO" id="GO:0004888">
    <property type="term" value="F:transmembrane signaling receptor activity"/>
    <property type="evidence" value="ECO:0007669"/>
    <property type="project" value="TreeGrafter"/>
</dbReference>
<dbReference type="Proteomes" id="UP000198629">
    <property type="component" value="Unassembled WGS sequence"/>
</dbReference>
<evidence type="ECO:0000256" key="4">
    <source>
        <dbReference type="PROSITE-ProRule" id="PRU00284"/>
    </source>
</evidence>
<feature type="domain" description="PAC" evidence="8">
    <location>
        <begin position="604"/>
        <end position="656"/>
    </location>
</feature>
<dbReference type="InterPro" id="IPR000014">
    <property type="entry name" value="PAS"/>
</dbReference>
<gene>
    <name evidence="10" type="ORF">SAMN05192566_0164</name>
</gene>
<protein>
    <submittedName>
        <fullName evidence="10">Methyl-accepting chemotaxis sensory transducer with Pas/Pac sensor</fullName>
    </submittedName>
</protein>
<dbReference type="Pfam" id="PF08448">
    <property type="entry name" value="PAS_4"/>
    <property type="match status" value="1"/>
</dbReference>
<dbReference type="FunFam" id="1.10.287.950:FF:000001">
    <property type="entry name" value="Methyl-accepting chemotaxis sensory transducer"/>
    <property type="match status" value="1"/>
</dbReference>
<feature type="domain" description="HAMP" evidence="9">
    <location>
        <begin position="220"/>
        <end position="272"/>
    </location>
</feature>
<evidence type="ECO:0000259" key="9">
    <source>
        <dbReference type="PROSITE" id="PS50885"/>
    </source>
</evidence>
<dbReference type="STRING" id="492660.SAMN05192566_0164"/>
<dbReference type="InterPro" id="IPR003660">
    <property type="entry name" value="HAMP_dom"/>
</dbReference>
<dbReference type="GO" id="GO:0007165">
    <property type="term" value="P:signal transduction"/>
    <property type="evidence" value="ECO:0007669"/>
    <property type="project" value="UniProtKB-KW"/>
</dbReference>
<evidence type="ECO:0000256" key="2">
    <source>
        <dbReference type="ARBA" id="ARBA00022481"/>
    </source>
</evidence>
<dbReference type="PROSITE" id="PS50111">
    <property type="entry name" value="CHEMOTAXIS_TRANSDUC_2"/>
    <property type="match status" value="1"/>
</dbReference>
<feature type="domain" description="Methyl-accepting transducer" evidence="6">
    <location>
        <begin position="710"/>
        <end position="939"/>
    </location>
</feature>
<dbReference type="Gene3D" id="6.10.340.10">
    <property type="match status" value="1"/>
</dbReference>
<feature type="transmembrane region" description="Helical" evidence="5">
    <location>
        <begin position="199"/>
        <end position="218"/>
    </location>
</feature>
<dbReference type="AlphaFoldDB" id="A0A1G8Z919"/>
<dbReference type="SUPFAM" id="SSF55785">
    <property type="entry name" value="PYP-like sensor domain (PAS domain)"/>
    <property type="match status" value="4"/>
</dbReference>
<keyword evidence="5" id="KW-0812">Transmembrane</keyword>
<reference evidence="11" key="1">
    <citation type="submission" date="2016-10" db="EMBL/GenBank/DDBJ databases">
        <authorList>
            <person name="Varghese N."/>
            <person name="Submissions S."/>
        </authorList>
    </citation>
    <scope>NUCLEOTIDE SEQUENCE [LARGE SCALE GENOMIC DNA]</scope>
    <source>
        <strain evidence="11">CBMB127</strain>
    </source>
</reference>
<feature type="domain" description="HAMP" evidence="9">
    <location>
        <begin position="652"/>
        <end position="705"/>
    </location>
</feature>
<keyword evidence="11" id="KW-1185">Reference proteome</keyword>
<dbReference type="InterPro" id="IPR000700">
    <property type="entry name" value="PAS-assoc_C"/>
</dbReference>
<feature type="domain" description="PAC" evidence="8">
    <location>
        <begin position="358"/>
        <end position="412"/>
    </location>
</feature>
<evidence type="ECO:0000313" key="11">
    <source>
        <dbReference type="Proteomes" id="UP000198629"/>
    </source>
</evidence>
<dbReference type="CDD" id="cd00130">
    <property type="entry name" value="PAS"/>
    <property type="match status" value="4"/>
</dbReference>
<dbReference type="NCBIfam" id="TIGR00229">
    <property type="entry name" value="sensory_box"/>
    <property type="match status" value="4"/>
</dbReference>
<dbReference type="PANTHER" id="PTHR43531:SF14">
    <property type="entry name" value="METHYL-ACCEPTING CHEMOTAXIS PROTEIN I-RELATED"/>
    <property type="match status" value="1"/>
</dbReference>
<dbReference type="Gene3D" id="1.10.287.950">
    <property type="entry name" value="Methyl-accepting chemotaxis protein"/>
    <property type="match status" value="1"/>
</dbReference>
<name>A0A1G8Z919_9PROT</name>
<dbReference type="OrthoDB" id="9765776at2"/>
<evidence type="ECO:0000259" key="7">
    <source>
        <dbReference type="PROSITE" id="PS50112"/>
    </source>
</evidence>
<dbReference type="InterPro" id="IPR001610">
    <property type="entry name" value="PAC"/>
</dbReference>
<dbReference type="RefSeq" id="WP_091468354.1">
    <property type="nucleotide sequence ID" value="NZ_FNFX01000001.1"/>
</dbReference>
<dbReference type="SMART" id="SM00086">
    <property type="entry name" value="PAC"/>
    <property type="match status" value="4"/>
</dbReference>
<dbReference type="InterPro" id="IPR051310">
    <property type="entry name" value="MCP_chemotaxis"/>
</dbReference>
<dbReference type="SMART" id="SM00283">
    <property type="entry name" value="MA"/>
    <property type="match status" value="1"/>
</dbReference>
<dbReference type="SUPFAM" id="SSF158472">
    <property type="entry name" value="HAMP domain-like"/>
    <property type="match status" value="1"/>
</dbReference>
<feature type="domain" description="PAC" evidence="8">
    <location>
        <begin position="482"/>
        <end position="534"/>
    </location>
</feature>
<dbReference type="InterPro" id="IPR013656">
    <property type="entry name" value="PAS_4"/>
</dbReference>
<evidence type="ECO:0000259" key="6">
    <source>
        <dbReference type="PROSITE" id="PS50111"/>
    </source>
</evidence>
<dbReference type="SUPFAM" id="SSF58104">
    <property type="entry name" value="Methyl-accepting chemotaxis protein (MCP) signaling domain"/>
    <property type="match status" value="1"/>
</dbReference>
<dbReference type="PROSITE" id="PS50112">
    <property type="entry name" value="PAS"/>
    <property type="match status" value="3"/>
</dbReference>
<keyword evidence="2" id="KW-0488">Methylation</keyword>
<dbReference type="CDD" id="cd11386">
    <property type="entry name" value="MCP_signal"/>
    <property type="match status" value="1"/>
</dbReference>
<proteinExistence type="inferred from homology"/>
<dbReference type="SMART" id="SM00304">
    <property type="entry name" value="HAMP"/>
    <property type="match status" value="2"/>
</dbReference>
<comment type="similarity">
    <text evidence="3">Belongs to the methyl-accepting chemotaxis (MCP) protein family.</text>
</comment>
<dbReference type="GO" id="GO:0005886">
    <property type="term" value="C:plasma membrane"/>
    <property type="evidence" value="ECO:0007669"/>
    <property type="project" value="TreeGrafter"/>
</dbReference>
<dbReference type="Pfam" id="PF00672">
    <property type="entry name" value="HAMP"/>
    <property type="match status" value="1"/>
</dbReference>
<evidence type="ECO:0000256" key="5">
    <source>
        <dbReference type="SAM" id="Phobius"/>
    </source>
</evidence>
<keyword evidence="5" id="KW-0472">Membrane</keyword>
<dbReference type="Gene3D" id="3.30.450.20">
    <property type="entry name" value="PAS domain"/>
    <property type="match status" value="4"/>
</dbReference>
<dbReference type="CDD" id="cd06225">
    <property type="entry name" value="HAMP"/>
    <property type="match status" value="1"/>
</dbReference>